<dbReference type="Gene3D" id="1.10.3720.10">
    <property type="entry name" value="MetI-like"/>
    <property type="match status" value="1"/>
</dbReference>
<keyword evidence="7 8" id="KW-0472">Membrane</keyword>
<accession>A0A842HSQ7</accession>
<dbReference type="GO" id="GO:0055085">
    <property type="term" value="P:transmembrane transport"/>
    <property type="evidence" value="ECO:0007669"/>
    <property type="project" value="InterPro"/>
</dbReference>
<evidence type="ECO:0000256" key="1">
    <source>
        <dbReference type="ARBA" id="ARBA00004651"/>
    </source>
</evidence>
<dbReference type="CDD" id="cd06261">
    <property type="entry name" value="TM_PBP2"/>
    <property type="match status" value="1"/>
</dbReference>
<keyword evidence="6 8" id="KW-1133">Transmembrane helix</keyword>
<dbReference type="Pfam" id="PF00528">
    <property type="entry name" value="BPD_transp_1"/>
    <property type="match status" value="1"/>
</dbReference>
<evidence type="ECO:0000256" key="6">
    <source>
        <dbReference type="ARBA" id="ARBA00022989"/>
    </source>
</evidence>
<dbReference type="InterPro" id="IPR000515">
    <property type="entry name" value="MetI-like"/>
</dbReference>
<sequence length="411" mass="45231">MTDTLEPAALAAERKARLRRRRNNLLLVLPLLLFIAFSFVAPISSMLYRSVYNPTLVELIPRTISALVEWRNDKTPPPHTLNTFSVELQQLAQTRQSGRLAAAINRAQPGASSLVNATARQLRAVNPDTLALDGARYLTQADPRWGDPALWHAIKRLGAPYHVDNFLTALDLERTTDGAIQARTSARIYLALYAKTLGMALVITLLCAALGYPVAYYLAHAPRRKAGVLLALVLLPFWTSLLVRTTAWIAMLQTNGVVNALLQAAGLIDQPLEMLYTRFATIIAMTHILLPFMILPLYSVMRGINPGYVRAALSLGSSPWSAFWRVYWPQSVPGLTAGVLLVFIISVGYYITPALVGGTDGQMISNLIAFHMQQSNNWGLAAALGALLLALITVLYWLYDRLVGDRNMTLG</sequence>
<feature type="transmembrane region" description="Helical" evidence="8">
    <location>
        <begin position="334"/>
        <end position="357"/>
    </location>
</feature>
<name>A0A842HSQ7_9BURK</name>
<evidence type="ECO:0000259" key="9">
    <source>
        <dbReference type="PROSITE" id="PS50928"/>
    </source>
</evidence>
<evidence type="ECO:0000256" key="7">
    <source>
        <dbReference type="ARBA" id="ARBA00023136"/>
    </source>
</evidence>
<feature type="domain" description="ABC transmembrane type-1" evidence="9">
    <location>
        <begin position="193"/>
        <end position="399"/>
    </location>
</feature>
<evidence type="ECO:0000313" key="10">
    <source>
        <dbReference type="EMBL" id="MBC2770261.1"/>
    </source>
</evidence>
<keyword evidence="5 8" id="KW-0812">Transmembrane</keyword>
<feature type="transmembrane region" description="Helical" evidence="8">
    <location>
        <begin position="197"/>
        <end position="219"/>
    </location>
</feature>
<proteinExistence type="inferred from homology"/>
<comment type="similarity">
    <text evidence="2">Belongs to the binding-protein-dependent transport system permease family. CysTW subfamily.</text>
</comment>
<dbReference type="RefSeq" id="WP_185779951.1">
    <property type="nucleotide sequence ID" value="NZ_JACJUU010000007.1"/>
</dbReference>
<feature type="transmembrane region" description="Helical" evidence="8">
    <location>
        <begin position="24"/>
        <end position="48"/>
    </location>
</feature>
<feature type="transmembrane region" description="Helical" evidence="8">
    <location>
        <begin position="275"/>
        <end position="295"/>
    </location>
</feature>
<gene>
    <name evidence="10" type="ORF">GTU67_10105</name>
</gene>
<comment type="subcellular location">
    <subcellularLocation>
        <location evidence="1 8">Cell membrane</location>
        <topology evidence="1 8">Multi-pass membrane protein</topology>
    </subcellularLocation>
</comment>
<comment type="caution">
    <text evidence="10">The sequence shown here is derived from an EMBL/GenBank/DDBJ whole genome shotgun (WGS) entry which is preliminary data.</text>
</comment>
<dbReference type="PANTHER" id="PTHR42929:SF5">
    <property type="entry name" value="ABC TRANSPORTER PERMEASE PROTEIN"/>
    <property type="match status" value="1"/>
</dbReference>
<dbReference type="InterPro" id="IPR035906">
    <property type="entry name" value="MetI-like_sf"/>
</dbReference>
<keyword evidence="3 8" id="KW-0813">Transport</keyword>
<reference evidence="10 11" key="1">
    <citation type="submission" date="2020-08" db="EMBL/GenBank/DDBJ databases">
        <title>Paraeoetvoesia sp. YC-7-48 draft genome sequence.</title>
        <authorList>
            <person name="Yao L."/>
        </authorList>
    </citation>
    <scope>NUCLEOTIDE SEQUENCE [LARGE SCALE GENOMIC DNA]</scope>
    <source>
        <strain evidence="11">YC-7-48</strain>
    </source>
</reference>
<evidence type="ECO:0000256" key="2">
    <source>
        <dbReference type="ARBA" id="ARBA00007069"/>
    </source>
</evidence>
<keyword evidence="4" id="KW-1003">Cell membrane</keyword>
<protein>
    <submittedName>
        <fullName evidence="10">ABC transporter permease</fullName>
    </submittedName>
</protein>
<evidence type="ECO:0000256" key="5">
    <source>
        <dbReference type="ARBA" id="ARBA00022692"/>
    </source>
</evidence>
<evidence type="ECO:0000313" key="11">
    <source>
        <dbReference type="Proteomes" id="UP000545386"/>
    </source>
</evidence>
<dbReference type="GO" id="GO:0005886">
    <property type="term" value="C:plasma membrane"/>
    <property type="evidence" value="ECO:0007669"/>
    <property type="project" value="UniProtKB-SubCell"/>
</dbReference>
<dbReference type="AlphaFoldDB" id="A0A842HSQ7"/>
<organism evidence="10 11">
    <name type="scientific">Pusillimonas minor</name>
    <dbReference type="NCBI Taxonomy" id="2697024"/>
    <lineage>
        <taxon>Bacteria</taxon>
        <taxon>Pseudomonadati</taxon>
        <taxon>Pseudomonadota</taxon>
        <taxon>Betaproteobacteria</taxon>
        <taxon>Burkholderiales</taxon>
        <taxon>Alcaligenaceae</taxon>
        <taxon>Pusillimonas</taxon>
    </lineage>
</organism>
<keyword evidence="11" id="KW-1185">Reference proteome</keyword>
<evidence type="ECO:0000256" key="3">
    <source>
        <dbReference type="ARBA" id="ARBA00022448"/>
    </source>
</evidence>
<dbReference type="PROSITE" id="PS50928">
    <property type="entry name" value="ABC_TM1"/>
    <property type="match status" value="1"/>
</dbReference>
<dbReference type="SUPFAM" id="SSF161098">
    <property type="entry name" value="MetI-like"/>
    <property type="match status" value="1"/>
</dbReference>
<feature type="transmembrane region" description="Helical" evidence="8">
    <location>
        <begin position="226"/>
        <end position="251"/>
    </location>
</feature>
<evidence type="ECO:0000256" key="8">
    <source>
        <dbReference type="RuleBase" id="RU363032"/>
    </source>
</evidence>
<dbReference type="PANTHER" id="PTHR42929">
    <property type="entry name" value="INNER MEMBRANE ABC TRANSPORTER PERMEASE PROTEIN YDCU-RELATED-RELATED"/>
    <property type="match status" value="1"/>
</dbReference>
<dbReference type="Proteomes" id="UP000545386">
    <property type="component" value="Unassembled WGS sequence"/>
</dbReference>
<feature type="transmembrane region" description="Helical" evidence="8">
    <location>
        <begin position="378"/>
        <end position="399"/>
    </location>
</feature>
<dbReference type="EMBL" id="JACJUU010000007">
    <property type="protein sequence ID" value="MBC2770261.1"/>
    <property type="molecule type" value="Genomic_DNA"/>
</dbReference>
<evidence type="ECO:0000256" key="4">
    <source>
        <dbReference type="ARBA" id="ARBA00022475"/>
    </source>
</evidence>